<dbReference type="InParanoid" id="Q93186"/>
<dbReference type="WormBase" id="C02F4.5">
    <property type="protein sequence ID" value="CE49802"/>
    <property type="gene ID" value="WBGene00007265"/>
</dbReference>
<dbReference type="OrthoDB" id="26525at2759"/>
<dbReference type="AGR" id="WB:WBGene00007265"/>
<evidence type="ECO:0000313" key="3">
    <source>
        <dbReference type="WormBase" id="C02F4.5"/>
    </source>
</evidence>
<proteinExistence type="predicted"/>
<protein>
    <submittedName>
        <fullName evidence="1">Uncharacterized protein</fullName>
    </submittedName>
</protein>
<evidence type="ECO:0000313" key="1">
    <source>
        <dbReference type="EMBL" id="CAB02721.2"/>
    </source>
</evidence>
<name>Q93186_CAEEL</name>
<dbReference type="KEGG" id="cel:CELE_C02F4.5"/>
<dbReference type="Proteomes" id="UP000001940">
    <property type="component" value="Chromosome IV"/>
</dbReference>
<dbReference type="HOGENOM" id="CLU_2640345_0_0_1"/>
<dbReference type="RefSeq" id="NP_501942.2">
    <property type="nucleotide sequence ID" value="NM_069541.4"/>
</dbReference>
<dbReference type="PIR" id="T18866">
    <property type="entry name" value="T18866"/>
</dbReference>
<dbReference type="PaxDb" id="6239-C02F4.5"/>
<keyword evidence="2" id="KW-1185">Reference proteome</keyword>
<dbReference type="AlphaFoldDB" id="Q93186"/>
<gene>
    <name evidence="1 3" type="ORF">C02F4.5</name>
    <name evidence="1" type="ORF">CELE_C02F4.5</name>
</gene>
<organism evidence="1 2">
    <name type="scientific">Caenorhabditis elegans</name>
    <dbReference type="NCBI Taxonomy" id="6239"/>
    <lineage>
        <taxon>Eukaryota</taxon>
        <taxon>Metazoa</taxon>
        <taxon>Ecdysozoa</taxon>
        <taxon>Nematoda</taxon>
        <taxon>Chromadorea</taxon>
        <taxon>Rhabditida</taxon>
        <taxon>Rhabditina</taxon>
        <taxon>Rhabditomorpha</taxon>
        <taxon>Rhabditoidea</taxon>
        <taxon>Rhabditidae</taxon>
        <taxon>Peloderinae</taxon>
        <taxon>Caenorhabditis</taxon>
    </lineage>
</organism>
<accession>Q93186</accession>
<sequence length="77" mass="9249">MAYAYLPRRRSSSSYPCFLGLKVSKKVRTCDKKTPPLFIFLRKKTNLFFNLISFDFKLTCKIYKKNPRNFPNLIRDY</sequence>
<reference evidence="1 2" key="1">
    <citation type="journal article" date="1998" name="Science">
        <title>Genome sequence of the nematode C. elegans: a platform for investigating biology.</title>
        <authorList>
            <consortium name="The C. elegans sequencing consortium"/>
            <person name="Sulson J.E."/>
            <person name="Waterston R."/>
        </authorList>
    </citation>
    <scope>NUCLEOTIDE SEQUENCE [LARGE SCALE GENOMIC DNA]</scope>
    <source>
        <strain evidence="1 2">Bristol N2</strain>
    </source>
</reference>
<dbReference type="CTD" id="182120"/>
<dbReference type="EMBL" id="BX284604">
    <property type="protein sequence ID" value="CAB02721.2"/>
    <property type="molecule type" value="Genomic_DNA"/>
</dbReference>
<dbReference type="GeneID" id="182120"/>
<evidence type="ECO:0000313" key="2">
    <source>
        <dbReference type="Proteomes" id="UP000001940"/>
    </source>
</evidence>
<dbReference type="UCSC" id="C02F4.5">
    <property type="organism name" value="c. elegans"/>
</dbReference>